<dbReference type="PROSITE" id="PS00197">
    <property type="entry name" value="2FE2S_FER_1"/>
    <property type="match status" value="1"/>
</dbReference>
<gene>
    <name evidence="25" type="primary">LOC110976819</name>
</gene>
<dbReference type="FunFam" id="3.90.1170.50:FF:000001">
    <property type="entry name" value="Aldehyde oxidase 1"/>
    <property type="match status" value="1"/>
</dbReference>
<dbReference type="Pfam" id="PF00111">
    <property type="entry name" value="Fer2"/>
    <property type="match status" value="1"/>
</dbReference>
<dbReference type="PIRSF" id="PIRSF000127">
    <property type="entry name" value="Xanthine_DH"/>
    <property type="match status" value="1"/>
</dbReference>
<accession>A0A8B7Y2G4</accession>
<feature type="binding site" evidence="20">
    <location>
        <position position="373"/>
    </location>
    <ligand>
        <name>FAD</name>
        <dbReference type="ChEBI" id="CHEBI:57692"/>
    </ligand>
</feature>
<feature type="binding site" evidence="21">
    <location>
        <position position="84"/>
    </location>
    <ligand>
        <name>[2Fe-2S] cluster</name>
        <dbReference type="ChEBI" id="CHEBI:190135"/>
        <label>1</label>
    </ligand>
</feature>
<dbReference type="InterPro" id="IPR012675">
    <property type="entry name" value="Beta-grasp_dom_sf"/>
</dbReference>
<dbReference type="Gene3D" id="3.90.1170.50">
    <property type="entry name" value="Aldehyde oxidase/xanthine dehydrogenase, a/b hammerhead"/>
    <property type="match status" value="1"/>
</dbReference>
<dbReference type="Pfam" id="PF20256">
    <property type="entry name" value="MoCoBD_2"/>
    <property type="match status" value="1"/>
</dbReference>
<evidence type="ECO:0000256" key="7">
    <source>
        <dbReference type="ARBA" id="ARBA00022630"/>
    </source>
</evidence>
<dbReference type="OMA" id="PHPTQER"/>
<comment type="cofactor">
    <cofactor evidence="21">
        <name>Mo-molybdopterin</name>
        <dbReference type="ChEBI" id="CHEBI:71302"/>
    </cofactor>
    <text evidence="21">Binds 1 Mo-molybdopterin (Mo-MPT) cofactor per subunit.</text>
</comment>
<dbReference type="InterPro" id="IPR016167">
    <property type="entry name" value="FAD-bd_PCMH_sub1"/>
</dbReference>
<dbReference type="PANTHER" id="PTHR45444:SF3">
    <property type="entry name" value="XANTHINE DEHYDROGENASE"/>
    <property type="match status" value="1"/>
</dbReference>
<comment type="cofactor">
    <cofactor evidence="21">
        <name>[2Fe-2S] cluster</name>
        <dbReference type="ChEBI" id="CHEBI:190135"/>
    </cofactor>
    <text evidence="21">Binds 2 [2Fe-2S] clusters.</text>
</comment>
<evidence type="ECO:0000256" key="9">
    <source>
        <dbReference type="ARBA" id="ARBA00022723"/>
    </source>
</evidence>
<dbReference type="InterPro" id="IPR002888">
    <property type="entry name" value="2Fe-2S-bd"/>
</dbReference>
<dbReference type="InterPro" id="IPR036884">
    <property type="entry name" value="2Fe-2S-bd_dom_sf"/>
</dbReference>
<keyword evidence="11" id="KW-0560">Oxidoreductase</keyword>
<feature type="binding site" evidence="20">
    <location>
        <position position="929"/>
    </location>
    <ligand>
        <name>substrate</name>
    </ligand>
</feature>
<evidence type="ECO:0000313" key="24">
    <source>
        <dbReference type="Proteomes" id="UP000694845"/>
    </source>
</evidence>
<dbReference type="InterPro" id="IPR014307">
    <property type="entry name" value="Xanthine_DH_ssu"/>
</dbReference>
<name>A0A8B7Y2G4_ACAPL</name>
<comment type="cofactor">
    <cofactor evidence="1 20">
        <name>FAD</name>
        <dbReference type="ChEBI" id="CHEBI:57692"/>
    </cofactor>
</comment>
<feature type="binding site" evidence="20">
    <location>
        <position position="817"/>
    </location>
    <ligand>
        <name>substrate</name>
    </ligand>
</feature>
<reference evidence="25" key="1">
    <citation type="submission" date="2025-08" db="UniProtKB">
        <authorList>
            <consortium name="RefSeq"/>
        </authorList>
    </citation>
    <scope>IDENTIFICATION</scope>
</reference>
<keyword evidence="14" id="KW-0520">NAD</keyword>
<evidence type="ECO:0000256" key="13">
    <source>
        <dbReference type="ARBA" id="ARBA00023014"/>
    </source>
</evidence>
<comment type="cofactor">
    <cofactor evidence="16">
        <name>[2Fe-2S] cluster</name>
        <dbReference type="ChEBI" id="CHEBI:190135"/>
    </cofactor>
</comment>
<sequence length="1344" mass="147456">MLSTVNHAPADKNCDPLVFFCNGKKVVDRHVGPELTLLTYLRTKLRLTGSKLGCGEGGCGACTIMVSKYSPKDKTISHLAVNACLTPICSVHGMAVTTVEGIGSTKTRLHPVQERLAKAHGSQCGFCTPGIVMSMYTLLRNNPHPTMEEIESAFEGNLCRCTGYRPILQGYKTFTKEGCCGGNNTNCCMNNEQNDASQREEGISTKLFDPSEFTPYDPTQEPIFPPELMLMLDEENPAIQTFSSDNLTWLRPTTLQQLLDLKVEHPEAKMVVGNTEVGVEVKFKDQVYPLIIDVNHIPELIRIDTTPAGVRVGASVSLTSLDLYLKQIIQTQPEHKTRVFAAIVEMLRWFAGHQIRNVACLGGNIATGSPISDLNPLLMAARCKLELTSKQGSRTVTMDGNFFTGYRRNIIAPSEVILAVNIPFTSEDEYFYGYKQAPRREDDIAIVNAGMRVLMKPGTNVVQDCTLAFGGMAPTSVLAAKAMTGLKGRTWSDGLVEAMCPLLAEDLPLPPGAPGGMEPYRQSLTLSFFFKFYLAVLEQLKLKRPGLSDTFIPDSYKTANQQYHKNSARGVQMYQEVPASQPDSDAVGRPLTHMAALKQVTGEALYVDDITPAKDELYLGLVCSKKAHAKLLSVDASAALAVEGVHAFVDVNDVPGSNMVGVGLEQDDPLFADGEVLHVGQLIGFVVADNQSIAQRAAKLVNVKYQDLPAIITIEEAIQHGSYLLSNLSLKRGNVQEGFESSDHIFEGEMRLGAQEHFYLETFTTLVIPGEGGEVEVISSTQALTTTQLMVAKALGVPNNKVVTRVKRLGGGFGGKETRCCVQAAACAVAANKVSRPVRLMLDRDKDMSMSGTRHPFLGRYKVGLASDGQVRALQIDLYSNCGYSYDLSIAVMERAVYHADNCYNFPNFQVEGHLCKTNLPSNTAFRGFGGPQGLLIMECIMSEIAGRYGLSEINFRERYFYSEGDNTHFGQELKNWNLGKCWKECLTKSDYVNRRRVVDQFNSENRWRKRGIAATPTKFGIAFTYLPLNQAGALVHIYTDGTVLISHSGVEMGQGLHTKMIQVASRALRIPQEKIHILETDSSKVPNTSPTAASASSDLNGMAIKTACETLLHNLEPFMRDNPKGTWEEWVKAAYLSRVSLSTTGFHASPDLYFDWQTGRGKPFRYFSYGVAVSEVEIDCLTGDHQVLRTDIVMDVGDSINPAIDIGQIEGAFIQGYGLFVLEDYRVTPTGHLLTKGPGFYKIPAFGDIPAEFNVSLLTRAPNPFAVCSSKAIGEPPLFLAASVFFAIKDAIQSARNDAGIPEPFKLDCPATAERIRMACQDQFTKQFPAPEPGTYTPFFVRP</sequence>
<keyword evidence="7" id="KW-0285">Flavoprotein</keyword>
<dbReference type="InterPro" id="IPR000674">
    <property type="entry name" value="Ald_Oxase/Xan_DH_a/b"/>
</dbReference>
<dbReference type="FunFam" id="3.30.390.50:FF:000001">
    <property type="entry name" value="Xanthine dehydrogenase oxidase"/>
    <property type="match status" value="1"/>
</dbReference>
<dbReference type="PROSITE" id="PS51387">
    <property type="entry name" value="FAD_PCMH"/>
    <property type="match status" value="1"/>
</dbReference>
<dbReference type="NCBIfam" id="TIGR02963">
    <property type="entry name" value="xanthine_xdhA"/>
    <property type="match status" value="1"/>
</dbReference>
<evidence type="ECO:0000256" key="12">
    <source>
        <dbReference type="ARBA" id="ARBA00023004"/>
    </source>
</evidence>
<feature type="binding site" evidence="21">
    <location>
        <position position="927"/>
    </location>
    <ligand>
        <name>Mo-molybdopterin</name>
        <dbReference type="ChEBI" id="CHEBI:71302"/>
    </ligand>
    <ligandPart>
        <name>Mo</name>
        <dbReference type="ChEBI" id="CHEBI:28685"/>
    </ligandPart>
</feature>
<feature type="binding site" evidence="21">
    <location>
        <position position="782"/>
    </location>
    <ligand>
        <name>Mo-molybdopterin</name>
        <dbReference type="ChEBI" id="CHEBI:71302"/>
    </ligand>
    <ligandPart>
        <name>Mo</name>
        <dbReference type="ChEBI" id="CHEBI:28685"/>
    </ligandPart>
</feature>
<dbReference type="FunFam" id="3.30.365.10:FF:000004">
    <property type="entry name" value="Xanthine dehydrogenase oxidase"/>
    <property type="match status" value="1"/>
</dbReference>
<evidence type="ECO:0000256" key="2">
    <source>
        <dbReference type="ARBA" id="ARBA00004275"/>
    </source>
</evidence>
<dbReference type="InterPro" id="IPR016166">
    <property type="entry name" value="FAD-bd_PCMH"/>
</dbReference>
<evidence type="ECO:0000256" key="8">
    <source>
        <dbReference type="ARBA" id="ARBA00022714"/>
    </source>
</evidence>
<dbReference type="GO" id="GO:0005506">
    <property type="term" value="F:iron ion binding"/>
    <property type="evidence" value="ECO:0007669"/>
    <property type="project" value="InterPro"/>
</dbReference>
<dbReference type="FunFam" id="1.10.150.120:FF:000001">
    <property type="entry name" value="Aldehyde oxidase 1"/>
    <property type="match status" value="1"/>
</dbReference>
<feature type="active site" description="Proton acceptor" evidence="19">
    <location>
        <position position="1276"/>
    </location>
</feature>
<keyword evidence="24" id="KW-1185">Reference proteome</keyword>
<feature type="binding site" evidence="21">
    <location>
        <position position="127"/>
    </location>
    <ligand>
        <name>[2Fe-2S] cluster</name>
        <dbReference type="ChEBI" id="CHEBI:190135"/>
        <label>2</label>
    </ligand>
</feature>
<dbReference type="InterPro" id="IPR036683">
    <property type="entry name" value="CO_DH_flav_C_dom_sf"/>
</dbReference>
<dbReference type="KEGG" id="aplc:110976819"/>
<dbReference type="Gene3D" id="3.30.365.10">
    <property type="entry name" value="Aldehyde oxidase/xanthine dehydrogenase, molybdopterin binding domain"/>
    <property type="match status" value="4"/>
</dbReference>
<feature type="binding site" evidence="21">
    <location>
        <position position="124"/>
    </location>
    <ligand>
        <name>[2Fe-2S] cluster</name>
        <dbReference type="ChEBI" id="CHEBI:190135"/>
        <label>2</label>
    </ligand>
</feature>
<dbReference type="InterPro" id="IPR016208">
    <property type="entry name" value="Ald_Oxase/xanthine_DH-like"/>
</dbReference>
<evidence type="ECO:0000256" key="18">
    <source>
        <dbReference type="ARBA" id="ARBA00049517"/>
    </source>
</evidence>
<dbReference type="PROSITE" id="PS51085">
    <property type="entry name" value="2FE2S_FER_2"/>
    <property type="match status" value="1"/>
</dbReference>
<dbReference type="Gene3D" id="3.30.390.50">
    <property type="entry name" value="CO dehydrogenase flavoprotein, C-terminal domain"/>
    <property type="match status" value="1"/>
</dbReference>
<dbReference type="InterPro" id="IPR046867">
    <property type="entry name" value="AldOxase/xan_DH_MoCoBD2"/>
</dbReference>
<dbReference type="Gene3D" id="3.10.20.30">
    <property type="match status" value="1"/>
</dbReference>
<dbReference type="Gene3D" id="3.30.465.10">
    <property type="match status" value="1"/>
</dbReference>
<dbReference type="Gene3D" id="3.30.43.10">
    <property type="entry name" value="Uridine Diphospho-n-acetylenolpyruvylglucosamine Reductase, domain 2"/>
    <property type="match status" value="1"/>
</dbReference>
<evidence type="ECO:0000256" key="20">
    <source>
        <dbReference type="PIRSR" id="PIRSR000127-2"/>
    </source>
</evidence>
<evidence type="ECO:0000256" key="17">
    <source>
        <dbReference type="ARBA" id="ARBA00049017"/>
    </source>
</evidence>
<evidence type="ECO:0000256" key="19">
    <source>
        <dbReference type="PIRSR" id="PIRSR000127-1"/>
    </source>
</evidence>
<dbReference type="Pfam" id="PF02738">
    <property type="entry name" value="MoCoBD_1"/>
    <property type="match status" value="1"/>
</dbReference>
<dbReference type="GO" id="GO:0004854">
    <property type="term" value="F:xanthine dehydrogenase activity"/>
    <property type="evidence" value="ECO:0007669"/>
    <property type="project" value="UniProtKB-EC"/>
</dbReference>
<dbReference type="InterPro" id="IPR036856">
    <property type="entry name" value="Ald_Oxase/Xan_DH_a/b_sf"/>
</dbReference>
<dbReference type="SUPFAM" id="SSF55447">
    <property type="entry name" value="CO dehydrogenase flavoprotein C-terminal domain-like"/>
    <property type="match status" value="1"/>
</dbReference>
<keyword evidence="6 21" id="KW-0500">Molybdenum</keyword>
<dbReference type="GO" id="GO:0005777">
    <property type="term" value="C:peroxisome"/>
    <property type="evidence" value="ECO:0007669"/>
    <property type="project" value="UniProtKB-SubCell"/>
</dbReference>
<keyword evidence="15" id="KW-0576">Peroxisome</keyword>
<dbReference type="GO" id="GO:0051537">
    <property type="term" value="F:2 iron, 2 sulfur cluster binding"/>
    <property type="evidence" value="ECO:0007669"/>
    <property type="project" value="UniProtKB-KW"/>
</dbReference>
<dbReference type="Pfam" id="PF01799">
    <property type="entry name" value="Fer2_2"/>
    <property type="match status" value="1"/>
</dbReference>
<comment type="catalytic activity">
    <reaction evidence="17">
        <text>xanthine + NAD(+) + H2O = urate + NADH + H(+)</text>
        <dbReference type="Rhea" id="RHEA:16669"/>
        <dbReference type="ChEBI" id="CHEBI:15377"/>
        <dbReference type="ChEBI" id="CHEBI:15378"/>
        <dbReference type="ChEBI" id="CHEBI:17712"/>
        <dbReference type="ChEBI" id="CHEBI:17775"/>
        <dbReference type="ChEBI" id="CHEBI:57540"/>
        <dbReference type="ChEBI" id="CHEBI:57945"/>
        <dbReference type="EC" id="1.17.1.4"/>
    </reaction>
</comment>
<feature type="binding site" evidence="21">
    <location>
        <position position="54"/>
    </location>
    <ligand>
        <name>[2Fe-2S] cluster</name>
        <dbReference type="ChEBI" id="CHEBI:190135"/>
        <label>1</label>
    </ligand>
</feature>
<feature type="domain" description="2Fe-2S ferredoxin-type" evidence="22">
    <location>
        <begin position="15"/>
        <end position="102"/>
    </location>
</feature>
<keyword evidence="9 21" id="KW-0479">Metal-binding</keyword>
<dbReference type="Gene3D" id="1.10.150.120">
    <property type="entry name" value="[2Fe-2S]-binding domain"/>
    <property type="match status" value="1"/>
</dbReference>
<keyword evidence="12 21" id="KW-0408">Iron</keyword>
<feature type="binding site" evidence="21">
    <location>
        <position position="1094"/>
    </location>
    <ligand>
        <name>Mo-molybdopterin</name>
        <dbReference type="ChEBI" id="CHEBI:71302"/>
    </ligand>
    <ligandPart>
        <name>Mo</name>
        <dbReference type="ChEBI" id="CHEBI:28685"/>
    </ligandPart>
</feature>
<dbReference type="InterPro" id="IPR001041">
    <property type="entry name" value="2Fe-2S_ferredoxin-type"/>
</dbReference>
<dbReference type="SUPFAM" id="SSF56176">
    <property type="entry name" value="FAD-binding/transporter-associated domain-like"/>
    <property type="match status" value="1"/>
</dbReference>
<evidence type="ECO:0000256" key="4">
    <source>
        <dbReference type="ARBA" id="ARBA00011738"/>
    </source>
</evidence>
<feature type="domain" description="FAD-binding PCMH-type" evidence="23">
    <location>
        <begin position="242"/>
        <end position="427"/>
    </location>
</feature>
<comment type="similarity">
    <text evidence="3">Belongs to the xanthine dehydrogenase family.</text>
</comment>
<comment type="subunit">
    <text evidence="4">Homodimer.</text>
</comment>
<evidence type="ECO:0000259" key="22">
    <source>
        <dbReference type="PROSITE" id="PS51085"/>
    </source>
</evidence>
<dbReference type="InterPro" id="IPR005107">
    <property type="entry name" value="CO_DH_flav_C"/>
</dbReference>
<dbReference type="InterPro" id="IPR036010">
    <property type="entry name" value="2Fe-2S_ferredoxin-like_sf"/>
</dbReference>
<feature type="binding site" evidence="21">
    <location>
        <position position="59"/>
    </location>
    <ligand>
        <name>[2Fe-2S] cluster</name>
        <dbReference type="ChEBI" id="CHEBI:190135"/>
        <label>1</label>
    </ligand>
</feature>
<feature type="binding site" evidence="21">
    <location>
        <position position="62"/>
    </location>
    <ligand>
        <name>[2Fe-2S] cluster</name>
        <dbReference type="ChEBI" id="CHEBI:190135"/>
        <label>1</label>
    </ligand>
</feature>
<dbReference type="FunFam" id="3.30.365.10:FF:000003">
    <property type="entry name" value="Aldehyde oxidase 1"/>
    <property type="match status" value="1"/>
</dbReference>
<dbReference type="SUPFAM" id="SSF54665">
    <property type="entry name" value="CO dehydrogenase molybdoprotein N-domain-like"/>
    <property type="match status" value="1"/>
</dbReference>
<evidence type="ECO:0000256" key="11">
    <source>
        <dbReference type="ARBA" id="ARBA00023002"/>
    </source>
</evidence>
<evidence type="ECO:0000256" key="10">
    <source>
        <dbReference type="ARBA" id="ARBA00022827"/>
    </source>
</evidence>
<dbReference type="EC" id="1.17.1.4" evidence="5"/>
<dbReference type="Pfam" id="PF03450">
    <property type="entry name" value="CO_deh_flav_C"/>
    <property type="match status" value="1"/>
</dbReference>
<dbReference type="SMART" id="SM01008">
    <property type="entry name" value="Ald_Xan_dh_C"/>
    <property type="match status" value="1"/>
</dbReference>
<evidence type="ECO:0000256" key="3">
    <source>
        <dbReference type="ARBA" id="ARBA00006849"/>
    </source>
</evidence>
<dbReference type="InterPro" id="IPR006058">
    <property type="entry name" value="2Fe2S_fd_BS"/>
</dbReference>
<evidence type="ECO:0000259" key="23">
    <source>
        <dbReference type="PROSITE" id="PS51387"/>
    </source>
</evidence>
<dbReference type="GO" id="GO:0071949">
    <property type="term" value="F:FAD binding"/>
    <property type="evidence" value="ECO:0007669"/>
    <property type="project" value="InterPro"/>
</dbReference>
<dbReference type="OrthoDB" id="8300278at2759"/>
<dbReference type="FunFam" id="3.30.365.10:FF:000001">
    <property type="entry name" value="Xanthine dehydrogenase oxidase"/>
    <property type="match status" value="1"/>
</dbReference>
<evidence type="ECO:0000256" key="6">
    <source>
        <dbReference type="ARBA" id="ARBA00022505"/>
    </source>
</evidence>
<evidence type="ECO:0000256" key="16">
    <source>
        <dbReference type="ARBA" id="ARBA00034078"/>
    </source>
</evidence>
<evidence type="ECO:0000313" key="25">
    <source>
        <dbReference type="RefSeq" id="XP_022086121.1"/>
    </source>
</evidence>
<proteinExistence type="inferred from homology"/>
<feature type="binding site" evidence="21">
    <location>
        <position position="813"/>
    </location>
    <ligand>
        <name>Mo-molybdopterin</name>
        <dbReference type="ChEBI" id="CHEBI:71302"/>
    </ligand>
    <ligandPart>
        <name>Mo</name>
        <dbReference type="ChEBI" id="CHEBI:28685"/>
    </ligandPart>
</feature>
<dbReference type="SUPFAM" id="SSF47741">
    <property type="entry name" value="CO dehydrogenase ISP C-domain like"/>
    <property type="match status" value="1"/>
</dbReference>
<dbReference type="SUPFAM" id="SSF56003">
    <property type="entry name" value="Molybdenum cofactor-binding domain"/>
    <property type="match status" value="1"/>
</dbReference>
<dbReference type="RefSeq" id="XP_022086121.1">
    <property type="nucleotide sequence ID" value="XM_022230429.1"/>
</dbReference>
<dbReference type="InterPro" id="IPR036318">
    <property type="entry name" value="FAD-bd_PCMH-like_sf"/>
</dbReference>
<dbReference type="InterPro" id="IPR037165">
    <property type="entry name" value="AldOxase/xan_DH_Mopterin-bd_sf"/>
</dbReference>
<feature type="binding site" evidence="20">
    <location>
        <position position="350"/>
    </location>
    <ligand>
        <name>FAD</name>
        <dbReference type="ChEBI" id="CHEBI:57692"/>
    </ligand>
</feature>
<feature type="binding site" evidence="21">
    <location>
        <position position="161"/>
    </location>
    <ligand>
        <name>[2Fe-2S] cluster</name>
        <dbReference type="ChEBI" id="CHEBI:190135"/>
        <label>2</label>
    </ligand>
</feature>
<dbReference type="SUPFAM" id="SSF54292">
    <property type="entry name" value="2Fe-2S ferredoxin-like"/>
    <property type="match status" value="1"/>
</dbReference>
<evidence type="ECO:0000256" key="21">
    <source>
        <dbReference type="PIRSR" id="PIRSR000127-3"/>
    </source>
</evidence>
<feature type="binding site" evidence="21">
    <location>
        <position position="159"/>
    </location>
    <ligand>
        <name>[2Fe-2S] cluster</name>
        <dbReference type="ChEBI" id="CHEBI:190135"/>
        <label>2</label>
    </ligand>
</feature>
<dbReference type="FunFam" id="3.30.43.10:FF:000001">
    <property type="entry name" value="Xanthine dehydrogenase/oxidase"/>
    <property type="match status" value="1"/>
</dbReference>
<dbReference type="Pfam" id="PF01315">
    <property type="entry name" value="Ald_Xan_dh_C"/>
    <property type="match status" value="1"/>
</dbReference>
<feature type="binding site" evidence="20">
    <location>
        <position position="895"/>
    </location>
    <ligand>
        <name>substrate</name>
    </ligand>
</feature>
<comment type="subcellular location">
    <subcellularLocation>
        <location evidence="2">Peroxisome</location>
    </subcellularLocation>
</comment>
<evidence type="ECO:0000256" key="5">
    <source>
        <dbReference type="ARBA" id="ARBA00013123"/>
    </source>
</evidence>
<feature type="binding site" evidence="20">
    <location>
        <position position="435"/>
    </location>
    <ligand>
        <name>FAD</name>
        <dbReference type="ChEBI" id="CHEBI:57692"/>
    </ligand>
</feature>
<dbReference type="Proteomes" id="UP000694845">
    <property type="component" value="Unplaced"/>
</dbReference>
<dbReference type="SMART" id="SM01092">
    <property type="entry name" value="CO_deh_flav_C"/>
    <property type="match status" value="1"/>
</dbReference>
<dbReference type="InterPro" id="IPR002346">
    <property type="entry name" value="Mopterin_DH_FAD-bd"/>
</dbReference>
<dbReference type="InterPro" id="IPR016169">
    <property type="entry name" value="FAD-bd_PCMH_sub2"/>
</dbReference>
<protein>
    <recommendedName>
        <fullName evidence="5">xanthine dehydrogenase</fullName>
        <ecNumber evidence="5">1.17.1.4</ecNumber>
    </recommendedName>
</protein>
<dbReference type="GeneID" id="110976819"/>
<dbReference type="FunFam" id="3.10.20.30:FF:000015">
    <property type="entry name" value="Aldehyde oxidase 1"/>
    <property type="match status" value="1"/>
</dbReference>
<comment type="catalytic activity">
    <reaction evidence="18">
        <text>hypoxanthine + NAD(+) + H2O = xanthine + NADH + H(+)</text>
        <dbReference type="Rhea" id="RHEA:24670"/>
        <dbReference type="ChEBI" id="CHEBI:15377"/>
        <dbReference type="ChEBI" id="CHEBI:15378"/>
        <dbReference type="ChEBI" id="CHEBI:17368"/>
        <dbReference type="ChEBI" id="CHEBI:17712"/>
        <dbReference type="ChEBI" id="CHEBI:57540"/>
        <dbReference type="ChEBI" id="CHEBI:57945"/>
        <dbReference type="EC" id="1.17.1.4"/>
    </reaction>
</comment>
<evidence type="ECO:0000256" key="14">
    <source>
        <dbReference type="ARBA" id="ARBA00023027"/>
    </source>
</evidence>
<dbReference type="Pfam" id="PF00941">
    <property type="entry name" value="FAD_binding_5"/>
    <property type="match status" value="1"/>
</dbReference>
<dbReference type="PANTHER" id="PTHR45444">
    <property type="entry name" value="XANTHINE DEHYDROGENASE"/>
    <property type="match status" value="1"/>
</dbReference>
<evidence type="ECO:0000256" key="1">
    <source>
        <dbReference type="ARBA" id="ARBA00001974"/>
    </source>
</evidence>
<evidence type="ECO:0000256" key="15">
    <source>
        <dbReference type="ARBA" id="ARBA00023140"/>
    </source>
</evidence>
<keyword evidence="13 21" id="KW-0411">Iron-sulfur</keyword>
<keyword evidence="10 20" id="KW-0274">FAD</keyword>
<dbReference type="FunFam" id="3.30.465.10:FF:000004">
    <property type="entry name" value="Xanthine dehydrogenase/oxidase"/>
    <property type="match status" value="1"/>
</dbReference>
<dbReference type="InterPro" id="IPR008274">
    <property type="entry name" value="AldOxase/xan_DH_MoCoBD1"/>
</dbReference>
<feature type="binding site" evidence="20">
    <location>
        <position position="1025"/>
    </location>
    <ligand>
        <name>substrate</name>
    </ligand>
</feature>
<keyword evidence="8 21" id="KW-0001">2Fe-2S</keyword>
<organism evidence="24 25">
    <name type="scientific">Acanthaster planci</name>
    <name type="common">Crown-of-thorns starfish</name>
    <dbReference type="NCBI Taxonomy" id="133434"/>
    <lineage>
        <taxon>Eukaryota</taxon>
        <taxon>Metazoa</taxon>
        <taxon>Echinodermata</taxon>
        <taxon>Eleutherozoa</taxon>
        <taxon>Asterozoa</taxon>
        <taxon>Asteroidea</taxon>
        <taxon>Valvatacea</taxon>
        <taxon>Valvatida</taxon>
        <taxon>Acanthasteridae</taxon>
        <taxon>Acanthaster</taxon>
    </lineage>
</organism>